<sequence>MVTCFKDNEHEHYPDECPKLNKASGTSGAGGSGEKSNQNVKKTTRDFAVNAKEVAYMPDVITASKRTTSETR</sequence>
<evidence type="ECO:0000313" key="2">
    <source>
        <dbReference type="EMBL" id="KAD6454726.1"/>
    </source>
</evidence>
<feature type="region of interest" description="Disordered" evidence="1">
    <location>
        <begin position="1"/>
        <end position="43"/>
    </location>
</feature>
<organism evidence="2 3">
    <name type="scientific">Mikania micrantha</name>
    <name type="common">bitter vine</name>
    <dbReference type="NCBI Taxonomy" id="192012"/>
    <lineage>
        <taxon>Eukaryota</taxon>
        <taxon>Viridiplantae</taxon>
        <taxon>Streptophyta</taxon>
        <taxon>Embryophyta</taxon>
        <taxon>Tracheophyta</taxon>
        <taxon>Spermatophyta</taxon>
        <taxon>Magnoliopsida</taxon>
        <taxon>eudicotyledons</taxon>
        <taxon>Gunneridae</taxon>
        <taxon>Pentapetalae</taxon>
        <taxon>asterids</taxon>
        <taxon>campanulids</taxon>
        <taxon>Asterales</taxon>
        <taxon>Asteraceae</taxon>
        <taxon>Asteroideae</taxon>
        <taxon>Heliantheae alliance</taxon>
        <taxon>Eupatorieae</taxon>
        <taxon>Mikania</taxon>
    </lineage>
</organism>
<proteinExistence type="predicted"/>
<reference evidence="2 3" key="1">
    <citation type="submission" date="2019-05" db="EMBL/GenBank/DDBJ databases">
        <title>Mikania micrantha, genome provides insights into the molecular mechanism of rapid growth.</title>
        <authorList>
            <person name="Liu B."/>
        </authorList>
    </citation>
    <scope>NUCLEOTIDE SEQUENCE [LARGE SCALE GENOMIC DNA]</scope>
    <source>
        <strain evidence="2">NLD-2019</strain>
        <tissue evidence="2">Leaf</tissue>
    </source>
</reference>
<feature type="compositionally biased region" description="Basic and acidic residues" evidence="1">
    <location>
        <begin position="1"/>
        <end position="19"/>
    </location>
</feature>
<evidence type="ECO:0000313" key="3">
    <source>
        <dbReference type="Proteomes" id="UP000326396"/>
    </source>
</evidence>
<gene>
    <name evidence="2" type="ORF">E3N88_09432</name>
</gene>
<name>A0A5N6PL88_9ASTR</name>
<evidence type="ECO:0000256" key="1">
    <source>
        <dbReference type="SAM" id="MobiDB-lite"/>
    </source>
</evidence>
<dbReference type="Proteomes" id="UP000326396">
    <property type="component" value="Linkage Group LG12"/>
</dbReference>
<protein>
    <submittedName>
        <fullName evidence="2">Uncharacterized protein</fullName>
    </submittedName>
</protein>
<dbReference type="AlphaFoldDB" id="A0A5N6PL88"/>
<dbReference type="EMBL" id="SZYD01000004">
    <property type="protein sequence ID" value="KAD6454726.1"/>
    <property type="molecule type" value="Genomic_DNA"/>
</dbReference>
<accession>A0A5N6PL88</accession>
<comment type="caution">
    <text evidence="2">The sequence shown here is derived from an EMBL/GenBank/DDBJ whole genome shotgun (WGS) entry which is preliminary data.</text>
</comment>
<keyword evidence="3" id="KW-1185">Reference proteome</keyword>